<accession>A0A484L1N3</accession>
<evidence type="ECO:0000313" key="3">
    <source>
        <dbReference type="Proteomes" id="UP000595140"/>
    </source>
</evidence>
<dbReference type="SUPFAM" id="SSF56371">
    <property type="entry name" value="Ribosome inactivating proteins (RIP)"/>
    <property type="match status" value="1"/>
</dbReference>
<dbReference type="Pfam" id="PF00161">
    <property type="entry name" value="RIP"/>
    <property type="match status" value="1"/>
</dbReference>
<dbReference type="InterPro" id="IPR001574">
    <property type="entry name" value="Ribosome_inactivat_prot"/>
</dbReference>
<dbReference type="GO" id="GO:0030598">
    <property type="term" value="F:rRNA N-glycosylase activity"/>
    <property type="evidence" value="ECO:0007669"/>
    <property type="project" value="InterPro"/>
</dbReference>
<gene>
    <name evidence="2" type="ORF">CCAM_LOCUS11974</name>
</gene>
<reference evidence="2 3" key="1">
    <citation type="submission" date="2018-04" db="EMBL/GenBank/DDBJ databases">
        <authorList>
            <person name="Vogel A."/>
        </authorList>
    </citation>
    <scope>NUCLEOTIDE SEQUENCE [LARGE SCALE GENOMIC DNA]</scope>
</reference>
<evidence type="ECO:0008006" key="4">
    <source>
        <dbReference type="Google" id="ProtNLM"/>
    </source>
</evidence>
<keyword evidence="3" id="KW-1185">Reference proteome</keyword>
<dbReference type="GO" id="GO:0017148">
    <property type="term" value="P:negative regulation of translation"/>
    <property type="evidence" value="ECO:0007669"/>
    <property type="project" value="InterPro"/>
</dbReference>
<dbReference type="AlphaFoldDB" id="A0A484L1N3"/>
<dbReference type="EMBL" id="OOIL02000889">
    <property type="protein sequence ID" value="VFQ70198.1"/>
    <property type="molecule type" value="Genomic_DNA"/>
</dbReference>
<sequence>MAPKKSKKKEELDEEHFRLIDYADIQPHHKWKFDLNSSRLTPDVRFNEVINFLRSNCGKLCVGDILETKRGEYRHPLLEVEIVYKNLRTKLLISRCDVYIVGYHFRNQWYALKGAGFRLKGSVVLENSFTRYQKAITKKLGVGSLKKALEDINKEEEDERKVGLESFFVHLSESVRFYPVQSQVLKGMMSLEDKKFLDIPNEREQRLFAWVTSPTDPHHVDDIMKLVSTGAPGFSGDVKSFNFLFDLVRSWGKLSSAWYSYCVDPEGFDDELFSQIFEQCKIQNLHALKSVLGLLCSSCDMTSTLEGERKSSLKKETQSLKIQPSISKKKKGK</sequence>
<dbReference type="InterPro" id="IPR036041">
    <property type="entry name" value="Ribosome-inact_prot_sf"/>
</dbReference>
<evidence type="ECO:0000256" key="1">
    <source>
        <dbReference type="SAM" id="MobiDB-lite"/>
    </source>
</evidence>
<organism evidence="2 3">
    <name type="scientific">Cuscuta campestris</name>
    <dbReference type="NCBI Taxonomy" id="132261"/>
    <lineage>
        <taxon>Eukaryota</taxon>
        <taxon>Viridiplantae</taxon>
        <taxon>Streptophyta</taxon>
        <taxon>Embryophyta</taxon>
        <taxon>Tracheophyta</taxon>
        <taxon>Spermatophyta</taxon>
        <taxon>Magnoliopsida</taxon>
        <taxon>eudicotyledons</taxon>
        <taxon>Gunneridae</taxon>
        <taxon>Pentapetalae</taxon>
        <taxon>asterids</taxon>
        <taxon>lamiids</taxon>
        <taxon>Solanales</taxon>
        <taxon>Convolvulaceae</taxon>
        <taxon>Cuscuteae</taxon>
        <taxon>Cuscuta</taxon>
        <taxon>Cuscuta subgen. Grammica</taxon>
        <taxon>Cuscuta sect. Cleistogrammica</taxon>
    </lineage>
</organism>
<feature type="compositionally biased region" description="Basic and acidic residues" evidence="1">
    <location>
        <begin position="308"/>
        <end position="318"/>
    </location>
</feature>
<name>A0A484L1N3_9ASTE</name>
<evidence type="ECO:0000313" key="2">
    <source>
        <dbReference type="EMBL" id="VFQ70198.1"/>
    </source>
</evidence>
<feature type="region of interest" description="Disordered" evidence="1">
    <location>
        <begin position="308"/>
        <end position="333"/>
    </location>
</feature>
<dbReference type="Proteomes" id="UP000595140">
    <property type="component" value="Unassembled WGS sequence"/>
</dbReference>
<protein>
    <recommendedName>
        <fullName evidence="4">rRNA N-glycosidase</fullName>
    </recommendedName>
</protein>
<proteinExistence type="predicted"/>